<dbReference type="GO" id="GO:0033969">
    <property type="term" value="F:gamma-glutamyl-gamma-aminobutyrate hydrolase activity"/>
    <property type="evidence" value="ECO:0007669"/>
    <property type="project" value="TreeGrafter"/>
</dbReference>
<dbReference type="InterPro" id="IPR011697">
    <property type="entry name" value="Peptidase_C26"/>
</dbReference>
<dbReference type="AlphaFoldDB" id="A0A9D1IKN6"/>
<dbReference type="Gene3D" id="3.40.50.880">
    <property type="match status" value="1"/>
</dbReference>
<accession>A0A9D1IKN6</accession>
<proteinExistence type="predicted"/>
<dbReference type="PANTHER" id="PTHR43235">
    <property type="entry name" value="GLUTAMINE AMIDOTRANSFERASE PB2B2.05-RELATED"/>
    <property type="match status" value="1"/>
</dbReference>
<dbReference type="PANTHER" id="PTHR43235:SF1">
    <property type="entry name" value="GLUTAMINE AMIDOTRANSFERASE PB2B2.05-RELATED"/>
    <property type="match status" value="1"/>
</dbReference>
<dbReference type="GO" id="GO:0006598">
    <property type="term" value="P:polyamine catabolic process"/>
    <property type="evidence" value="ECO:0007669"/>
    <property type="project" value="TreeGrafter"/>
</dbReference>
<dbReference type="EMBL" id="DVMS01000035">
    <property type="protein sequence ID" value="HIU38316.1"/>
    <property type="molecule type" value="Genomic_DNA"/>
</dbReference>
<comment type="caution">
    <text evidence="1">The sequence shown here is derived from an EMBL/GenBank/DDBJ whole genome shotgun (WGS) entry which is preliminary data.</text>
</comment>
<dbReference type="GO" id="GO:0005829">
    <property type="term" value="C:cytosol"/>
    <property type="evidence" value="ECO:0007669"/>
    <property type="project" value="TreeGrafter"/>
</dbReference>
<dbReference type="CDD" id="cd01745">
    <property type="entry name" value="GATase1_2"/>
    <property type="match status" value="1"/>
</dbReference>
<name>A0A9D1IKN6_9BACT</name>
<dbReference type="Proteomes" id="UP000824076">
    <property type="component" value="Unassembled WGS sequence"/>
</dbReference>
<organism evidence="1 2">
    <name type="scientific">Candidatus Limisoma intestinavium</name>
    <dbReference type="NCBI Taxonomy" id="2840856"/>
    <lineage>
        <taxon>Bacteria</taxon>
        <taxon>Pseudomonadati</taxon>
        <taxon>Bacteroidota</taxon>
        <taxon>Bacteroidia</taxon>
        <taxon>Bacteroidales</taxon>
        <taxon>Candidatus Limisoma</taxon>
    </lineage>
</organism>
<gene>
    <name evidence="1" type="ORF">IAD18_01455</name>
</gene>
<dbReference type="PROSITE" id="PS51273">
    <property type="entry name" value="GATASE_TYPE_1"/>
    <property type="match status" value="1"/>
</dbReference>
<dbReference type="InterPro" id="IPR029062">
    <property type="entry name" value="Class_I_gatase-like"/>
</dbReference>
<protein>
    <submittedName>
        <fullName evidence="1">Gamma-glutamyl-gamma-aminobutyrate hydrolase family protein</fullName>
    </submittedName>
</protein>
<dbReference type="Pfam" id="PF07722">
    <property type="entry name" value="Peptidase_C26"/>
    <property type="match status" value="1"/>
</dbReference>
<keyword evidence="1" id="KW-0378">Hydrolase</keyword>
<reference evidence="1" key="2">
    <citation type="journal article" date="2021" name="PeerJ">
        <title>Extensive microbial diversity within the chicken gut microbiome revealed by metagenomics and culture.</title>
        <authorList>
            <person name="Gilroy R."/>
            <person name="Ravi A."/>
            <person name="Getino M."/>
            <person name="Pursley I."/>
            <person name="Horton D.L."/>
            <person name="Alikhan N.F."/>
            <person name="Baker D."/>
            <person name="Gharbi K."/>
            <person name="Hall N."/>
            <person name="Watson M."/>
            <person name="Adriaenssens E.M."/>
            <person name="Foster-Nyarko E."/>
            <person name="Jarju S."/>
            <person name="Secka A."/>
            <person name="Antonio M."/>
            <person name="Oren A."/>
            <person name="Chaudhuri R.R."/>
            <person name="La Ragione R."/>
            <person name="Hildebrand F."/>
            <person name="Pallen M.J."/>
        </authorList>
    </citation>
    <scope>NUCLEOTIDE SEQUENCE</scope>
    <source>
        <strain evidence="1">17073</strain>
    </source>
</reference>
<dbReference type="InterPro" id="IPR044668">
    <property type="entry name" value="PuuD-like"/>
</dbReference>
<reference evidence="1" key="1">
    <citation type="submission" date="2020-10" db="EMBL/GenBank/DDBJ databases">
        <authorList>
            <person name="Gilroy R."/>
        </authorList>
    </citation>
    <scope>NUCLEOTIDE SEQUENCE</scope>
    <source>
        <strain evidence="1">17073</strain>
    </source>
</reference>
<sequence>MAKPIVILSCDVDEEDRIRMRPEYFEAISDAGAIPIVMPPFIERSRIDEWVERVGADALLLTGGADIDPQFYGETPLPQIGRVSLRRDAYEAELLDCALKRGMPVLGICRGMQVINVALGGSLYQDMKLQMGDEFAMHDQTAPTEQATHEVAFIADSDAARLFGTQFLPTNSHHHQCIRTVGAGLIVSGTTVDGVAEAIEMPEHNVLAVQFHPERMTESSPEMASFFKNWVDKISTI</sequence>
<evidence type="ECO:0000313" key="2">
    <source>
        <dbReference type="Proteomes" id="UP000824076"/>
    </source>
</evidence>
<evidence type="ECO:0000313" key="1">
    <source>
        <dbReference type="EMBL" id="HIU38316.1"/>
    </source>
</evidence>
<dbReference type="SUPFAM" id="SSF52317">
    <property type="entry name" value="Class I glutamine amidotransferase-like"/>
    <property type="match status" value="1"/>
</dbReference>